<keyword evidence="1" id="KW-1133">Transmembrane helix</keyword>
<keyword evidence="1" id="KW-0812">Transmembrane</keyword>
<sequence>MKQDLPFETVFTAFPLLNIAVLVGGISYITFAVMLHFFQRSRFLKKVLDGKYDLPDDTDKELQESQIWKKEPFSHFIVWDRKRCIIQSVISAFFFVSLIGIFIYYLNDLGTKKDLFMFVFTFSLVASCHNLIKSISGMVDAKKMNSEIKDNISTELFNSHFTKIIKAEGVYLYFSIFFDIACIIVFGWMLYSEFV</sequence>
<comment type="caution">
    <text evidence="2">The sequence shown here is derived from an EMBL/GenBank/DDBJ whole genome shotgun (WGS) entry which is preliminary data.</text>
</comment>
<gene>
    <name evidence="2" type="ORF">G4D12_004055</name>
</gene>
<dbReference type="AlphaFoldDB" id="A0A731N6J1"/>
<dbReference type="EMBL" id="DAARZU010000030">
    <property type="protein sequence ID" value="HAE4638740.1"/>
    <property type="molecule type" value="Genomic_DNA"/>
</dbReference>
<evidence type="ECO:0000313" key="2">
    <source>
        <dbReference type="EMBL" id="HAE4638740.1"/>
    </source>
</evidence>
<organism evidence="2">
    <name type="scientific">Salmonella muenchen</name>
    <dbReference type="NCBI Taxonomy" id="596"/>
    <lineage>
        <taxon>Bacteria</taxon>
        <taxon>Pseudomonadati</taxon>
        <taxon>Pseudomonadota</taxon>
        <taxon>Gammaproteobacteria</taxon>
        <taxon>Enterobacterales</taxon>
        <taxon>Enterobacteriaceae</taxon>
        <taxon>Salmonella</taxon>
    </lineage>
</organism>
<feature type="transmembrane region" description="Helical" evidence="1">
    <location>
        <begin position="115"/>
        <end position="132"/>
    </location>
</feature>
<accession>A0A731N6J1</accession>
<feature type="transmembrane region" description="Helical" evidence="1">
    <location>
        <begin position="170"/>
        <end position="191"/>
    </location>
</feature>
<protein>
    <submittedName>
        <fullName evidence="2">Uncharacterized protein</fullName>
    </submittedName>
</protein>
<name>A0A731N6J1_SALMU</name>
<feature type="transmembrane region" description="Helical" evidence="1">
    <location>
        <begin position="84"/>
        <end position="103"/>
    </location>
</feature>
<reference evidence="2" key="2">
    <citation type="submission" date="2018-07" db="EMBL/GenBank/DDBJ databases">
        <authorList>
            <consortium name="NCBI Pathogen Detection Project"/>
        </authorList>
    </citation>
    <scope>NUCLEOTIDE SEQUENCE</scope>
    <source>
        <strain evidence="2">11-0524</strain>
    </source>
</reference>
<evidence type="ECO:0000256" key="1">
    <source>
        <dbReference type="SAM" id="Phobius"/>
    </source>
</evidence>
<reference evidence="2" key="1">
    <citation type="journal article" date="2018" name="Genome Biol.">
        <title>SKESA: strategic k-mer extension for scrupulous assemblies.</title>
        <authorList>
            <person name="Souvorov A."/>
            <person name="Agarwala R."/>
            <person name="Lipman D.J."/>
        </authorList>
    </citation>
    <scope>NUCLEOTIDE SEQUENCE</scope>
    <source>
        <strain evidence="2">11-0524</strain>
    </source>
</reference>
<feature type="transmembrane region" description="Helical" evidence="1">
    <location>
        <begin position="12"/>
        <end position="38"/>
    </location>
</feature>
<keyword evidence="1" id="KW-0472">Membrane</keyword>
<proteinExistence type="predicted"/>